<proteinExistence type="predicted"/>
<dbReference type="InterPro" id="IPR019587">
    <property type="entry name" value="Polyketide_cyclase/dehydratase"/>
</dbReference>
<dbReference type="InterPro" id="IPR023393">
    <property type="entry name" value="START-like_dom_sf"/>
</dbReference>
<dbReference type="AlphaFoldDB" id="A0A928VW60"/>
<organism evidence="1 2">
    <name type="scientific">Zarconia navalis LEGE 11467</name>
    <dbReference type="NCBI Taxonomy" id="1828826"/>
    <lineage>
        <taxon>Bacteria</taxon>
        <taxon>Bacillati</taxon>
        <taxon>Cyanobacteriota</taxon>
        <taxon>Cyanophyceae</taxon>
        <taxon>Oscillatoriophycideae</taxon>
        <taxon>Oscillatoriales</taxon>
        <taxon>Oscillatoriales incertae sedis</taxon>
        <taxon>Zarconia</taxon>
        <taxon>Zarconia navalis</taxon>
    </lineage>
</organism>
<evidence type="ECO:0000313" key="2">
    <source>
        <dbReference type="Proteomes" id="UP000621799"/>
    </source>
</evidence>
<dbReference type="Proteomes" id="UP000621799">
    <property type="component" value="Unassembled WGS sequence"/>
</dbReference>
<dbReference type="Gene3D" id="3.30.530.20">
    <property type="match status" value="1"/>
</dbReference>
<keyword evidence="2" id="KW-1185">Reference proteome</keyword>
<dbReference type="EMBL" id="JADEXN010000036">
    <property type="protein sequence ID" value="MBE9039842.1"/>
    <property type="molecule type" value="Genomic_DNA"/>
</dbReference>
<name>A0A928VW60_9CYAN</name>
<dbReference type="SUPFAM" id="SSF55961">
    <property type="entry name" value="Bet v1-like"/>
    <property type="match status" value="1"/>
</dbReference>
<sequence>MTPLQVFEQSIQIAASSTAVERCFTDLELMHRWLNPALRCEAVGEWSTQMGAKSRFVIKIPILQPALYSEVVERKPGLVVWQFNGFFTGCDRWECFPQTEGTLLVNRFEFKIPNPIVQFGFDRFAARWTKEDMLAQLRRLKRVAEETYHR</sequence>
<evidence type="ECO:0000313" key="1">
    <source>
        <dbReference type="EMBL" id="MBE9039842.1"/>
    </source>
</evidence>
<protein>
    <submittedName>
        <fullName evidence="1">SRPBCC family protein</fullName>
    </submittedName>
</protein>
<dbReference type="Pfam" id="PF10604">
    <property type="entry name" value="Polyketide_cyc2"/>
    <property type="match status" value="1"/>
</dbReference>
<dbReference type="RefSeq" id="WP_264320102.1">
    <property type="nucleotide sequence ID" value="NZ_JADEXN010000036.1"/>
</dbReference>
<accession>A0A928VW60</accession>
<dbReference type="CDD" id="cd07812">
    <property type="entry name" value="SRPBCC"/>
    <property type="match status" value="1"/>
</dbReference>
<gene>
    <name evidence="1" type="ORF">IQ235_03420</name>
</gene>
<comment type="caution">
    <text evidence="1">The sequence shown here is derived from an EMBL/GenBank/DDBJ whole genome shotgun (WGS) entry which is preliminary data.</text>
</comment>
<reference evidence="1" key="1">
    <citation type="submission" date="2020-10" db="EMBL/GenBank/DDBJ databases">
        <authorList>
            <person name="Castelo-Branco R."/>
            <person name="Eusebio N."/>
            <person name="Adriana R."/>
            <person name="Vieira A."/>
            <person name="Brugerolle De Fraissinette N."/>
            <person name="Rezende De Castro R."/>
            <person name="Schneider M.P."/>
            <person name="Vasconcelos V."/>
            <person name="Leao P.N."/>
        </authorList>
    </citation>
    <scope>NUCLEOTIDE SEQUENCE</scope>
    <source>
        <strain evidence="1">LEGE 11467</strain>
    </source>
</reference>